<dbReference type="SUPFAM" id="SSF53474">
    <property type="entry name" value="alpha/beta-Hydrolases"/>
    <property type="match status" value="1"/>
</dbReference>
<dbReference type="InterPro" id="IPR013094">
    <property type="entry name" value="AB_hydrolase_3"/>
</dbReference>
<dbReference type="InterPro" id="IPR050300">
    <property type="entry name" value="GDXG_lipolytic_enzyme"/>
</dbReference>
<evidence type="ECO:0000313" key="5">
    <source>
        <dbReference type="Proteomes" id="UP000603453"/>
    </source>
</evidence>
<feature type="region of interest" description="Disordered" evidence="2">
    <location>
        <begin position="436"/>
        <end position="472"/>
    </location>
</feature>
<accession>A0A8H7R9G8</accession>
<dbReference type="AlphaFoldDB" id="A0A8H7R9G8"/>
<protein>
    <recommendedName>
        <fullName evidence="3">Alpha/beta hydrolase fold-3 domain-containing protein</fullName>
    </recommendedName>
</protein>
<dbReference type="PANTHER" id="PTHR48081:SF31">
    <property type="entry name" value="STERYL ACETYL HYDROLASE MUG81-RELATED"/>
    <property type="match status" value="1"/>
</dbReference>
<keyword evidence="1" id="KW-0378">Hydrolase</keyword>
<feature type="domain" description="Alpha/beta hydrolase fold-3" evidence="3">
    <location>
        <begin position="90"/>
        <end position="303"/>
    </location>
</feature>
<dbReference type="GO" id="GO:0016787">
    <property type="term" value="F:hydrolase activity"/>
    <property type="evidence" value="ECO:0007669"/>
    <property type="project" value="UniProtKB-KW"/>
</dbReference>
<dbReference type="Pfam" id="PF07859">
    <property type="entry name" value="Abhydrolase_3"/>
    <property type="match status" value="1"/>
</dbReference>
<organism evidence="4 5">
    <name type="scientific">Mucor saturninus</name>
    <dbReference type="NCBI Taxonomy" id="64648"/>
    <lineage>
        <taxon>Eukaryota</taxon>
        <taxon>Fungi</taxon>
        <taxon>Fungi incertae sedis</taxon>
        <taxon>Mucoromycota</taxon>
        <taxon>Mucoromycotina</taxon>
        <taxon>Mucoromycetes</taxon>
        <taxon>Mucorales</taxon>
        <taxon>Mucorineae</taxon>
        <taxon>Mucoraceae</taxon>
        <taxon>Mucor</taxon>
    </lineage>
</organism>
<dbReference type="Gene3D" id="3.40.50.1820">
    <property type="entry name" value="alpha/beta hydrolase"/>
    <property type="match status" value="1"/>
</dbReference>
<comment type="caution">
    <text evidence="4">The sequence shown here is derived from an EMBL/GenBank/DDBJ whole genome shotgun (WGS) entry which is preliminary data.</text>
</comment>
<reference evidence="4" key="1">
    <citation type="submission" date="2020-12" db="EMBL/GenBank/DDBJ databases">
        <title>Metabolic potential, ecology and presence of endohyphal bacteria is reflected in genomic diversity of Mucoromycotina.</title>
        <authorList>
            <person name="Muszewska A."/>
            <person name="Okrasinska A."/>
            <person name="Steczkiewicz K."/>
            <person name="Drgas O."/>
            <person name="Orlowska M."/>
            <person name="Perlinska-Lenart U."/>
            <person name="Aleksandrzak-Piekarczyk T."/>
            <person name="Szatraj K."/>
            <person name="Zielenkiewicz U."/>
            <person name="Pilsyk S."/>
            <person name="Malc E."/>
            <person name="Mieczkowski P."/>
            <person name="Kruszewska J.S."/>
            <person name="Biernat P."/>
            <person name="Pawlowska J."/>
        </authorList>
    </citation>
    <scope>NUCLEOTIDE SEQUENCE</scope>
    <source>
        <strain evidence="4">WA0000017839</strain>
    </source>
</reference>
<dbReference type="OrthoDB" id="2400951at2759"/>
<evidence type="ECO:0000256" key="1">
    <source>
        <dbReference type="ARBA" id="ARBA00022801"/>
    </source>
</evidence>
<feature type="region of interest" description="Disordered" evidence="2">
    <location>
        <begin position="378"/>
        <end position="412"/>
    </location>
</feature>
<evidence type="ECO:0000256" key="2">
    <source>
        <dbReference type="SAM" id="MobiDB-lite"/>
    </source>
</evidence>
<gene>
    <name evidence="4" type="ORF">INT47_012217</name>
</gene>
<dbReference type="InterPro" id="IPR029058">
    <property type="entry name" value="AB_hydrolase_fold"/>
</dbReference>
<proteinExistence type="predicted"/>
<evidence type="ECO:0000259" key="3">
    <source>
        <dbReference type="Pfam" id="PF07859"/>
    </source>
</evidence>
<dbReference type="PANTHER" id="PTHR48081">
    <property type="entry name" value="AB HYDROLASE SUPERFAMILY PROTEIN C4A8.06C"/>
    <property type="match status" value="1"/>
</dbReference>
<dbReference type="Proteomes" id="UP000603453">
    <property type="component" value="Unassembled WGS sequence"/>
</dbReference>
<dbReference type="EMBL" id="JAEPRD010000026">
    <property type="protein sequence ID" value="KAG2207164.1"/>
    <property type="molecule type" value="Genomic_DNA"/>
</dbReference>
<name>A0A8H7R9G8_9FUNG</name>
<keyword evidence="5" id="KW-1185">Reference proteome</keyword>
<evidence type="ECO:0000313" key="4">
    <source>
        <dbReference type="EMBL" id="KAG2207164.1"/>
    </source>
</evidence>
<sequence length="784" mass="88316">MEGLYVLIQSARNSLHLVPISIRRFLLANSLLIPLWISRMLMYIATSPTEKEHKWIQKVAEETWKGVWIAPNINSVKEAEEMALSNDLTILYVHGGGFSMGHPTMFMPTFQLMINQLYKEHNIRSSILSLDYSLSPEYAWPKACYESVDAYRYLIHKLGVCPSKVILVGDSAGGNLVASTLLILRDQRSHDALKYLPPLSSPAGAALLSPWVDLAPVLAKSKMDTLSPSQLTQFRLNYLGKDTKVTDPLVSPLHADFKKICPLFISFGENEILKPSIEQFITHLERDGRDITILKGEKESHIWLVYSLMATSKQVYERDFSSYEGSDKDSFFQRSFVDGHRHSYLRKTDLLDTLDATSRLRDTDTWSVAATIDDQESVISAHGGPPSIISSSRMTMDRETDDDHSTLDGETSIRDHLHDIHLHDNSSRLETLRDYDSNPHLLRGGGVDEDQDDKRSRSNAAEFGDDGARSATADFDHSSVASDDNVVDDQISAPPQPQPSFASVTKSYAQLLEENEVLQSQLRNSQLTQKHQADMISNLRNLTGCDDELYGKALDLSGTEKDKKDKKDDGDIFDAHVQPIVNSRTLTHKLARLAETLTRFVHAAVEDEWRLTLEQSLFLHITTFYLNSLPFGTENQHLLNTAYSDQIRRFHSTLGTNFAKWYRRQTVQSLSLNPATKEYLQDMRNNLTDEMFKLLNTMTRTDGEYMPIWDDILDLCAALSLEIHGGDADVTAQPIAVGSKFDQDIMALVGDMSTNTDKLVKMVISPLFVDEEEVVLLPARVVLE</sequence>
<feature type="compositionally biased region" description="Basic and acidic residues" evidence="2">
    <location>
        <begin position="395"/>
        <end position="412"/>
    </location>
</feature>